<organism evidence="1 2">
    <name type="scientific">Streptomyces phage R4</name>
    <dbReference type="NCBI Taxonomy" id="10732"/>
    <lineage>
        <taxon>Viruses</taxon>
        <taxon>Duplodnaviria</taxon>
        <taxon>Heunggongvirae</taxon>
        <taxon>Uroviricota</taxon>
        <taxon>Caudoviricetes</taxon>
        <taxon>Arquatrovirinae</taxon>
        <taxon>Arequatrovirus</taxon>
        <taxon>Arequatrovirus R4</taxon>
    </lineage>
</organism>
<proteinExistence type="predicted"/>
<dbReference type="EMBL" id="JX182370">
    <property type="protein sequence ID" value="AFU62056.1"/>
    <property type="molecule type" value="Genomic_DNA"/>
</dbReference>
<evidence type="ECO:0000313" key="1">
    <source>
        <dbReference type="EMBL" id="AFU62056.1"/>
    </source>
</evidence>
<dbReference type="RefSeq" id="YP_006990117.1">
    <property type="nucleotide sequence ID" value="NC_019414.1"/>
</dbReference>
<reference evidence="1 2" key="1">
    <citation type="submission" date="2012-06" db="EMBL/GenBank/DDBJ databases">
        <authorList>
            <person name="Smith M.C.M."/>
            <person name="Hendrix R."/>
            <person name="Hatfull G.F."/>
        </authorList>
    </citation>
    <scope>NUCLEOTIDE SEQUENCE [LARGE SCALE GENOMIC DNA]</scope>
</reference>
<dbReference type="GeneID" id="13996996"/>
<gene>
    <name evidence="1" type="ORF">R4_3</name>
</gene>
<evidence type="ECO:0000313" key="2">
    <source>
        <dbReference type="Proteomes" id="UP000008041"/>
    </source>
</evidence>
<dbReference type="Proteomes" id="UP000008041">
    <property type="component" value="Segment"/>
</dbReference>
<accession>K4HY60</accession>
<name>K4HY60_9CAUD</name>
<sequence>MPLLCTGCPGPCAGCPLAGLR</sequence>
<keyword evidence="2" id="KW-1185">Reference proteome</keyword>
<dbReference type="KEGG" id="vg:13996996"/>
<protein>
    <submittedName>
        <fullName evidence="1">Uncharacterized protein</fullName>
    </submittedName>
</protein>